<dbReference type="InterPro" id="IPR032675">
    <property type="entry name" value="LRR_dom_sf"/>
</dbReference>
<proteinExistence type="predicted"/>
<dbReference type="PANTHER" id="PTHR48051">
    <property type="match status" value="1"/>
</dbReference>
<dbReference type="SUPFAM" id="SSF52058">
    <property type="entry name" value="L domain-like"/>
    <property type="match status" value="2"/>
</dbReference>
<evidence type="ECO:0000313" key="6">
    <source>
        <dbReference type="Proteomes" id="UP001159428"/>
    </source>
</evidence>
<dbReference type="GO" id="GO:0005737">
    <property type="term" value="C:cytoplasm"/>
    <property type="evidence" value="ECO:0007669"/>
    <property type="project" value="TreeGrafter"/>
</dbReference>
<dbReference type="Pfam" id="PF00560">
    <property type="entry name" value="LRR_1"/>
    <property type="match status" value="2"/>
</dbReference>
<dbReference type="SMART" id="SM00365">
    <property type="entry name" value="LRR_SD22"/>
    <property type="match status" value="8"/>
</dbReference>
<evidence type="ECO:0000256" key="2">
    <source>
        <dbReference type="ARBA" id="ARBA00022737"/>
    </source>
</evidence>
<evidence type="ECO:0000259" key="4">
    <source>
        <dbReference type="Pfam" id="PF23598"/>
    </source>
</evidence>
<dbReference type="SMART" id="SM00369">
    <property type="entry name" value="LRR_TYP"/>
    <property type="match status" value="13"/>
</dbReference>
<dbReference type="Pfam" id="PF13855">
    <property type="entry name" value="LRR_8"/>
    <property type="match status" value="1"/>
</dbReference>
<dbReference type="InterPro" id="IPR050216">
    <property type="entry name" value="LRR_domain-containing"/>
</dbReference>
<feature type="region of interest" description="Disordered" evidence="3">
    <location>
        <begin position="625"/>
        <end position="652"/>
    </location>
</feature>
<dbReference type="InterPro" id="IPR055414">
    <property type="entry name" value="LRR_R13L4/SHOC2-like"/>
</dbReference>
<protein>
    <recommendedName>
        <fullName evidence="4">Disease resistance R13L4/SHOC-2-like LRR domain-containing protein</fullName>
    </recommendedName>
</protein>
<dbReference type="Proteomes" id="UP001159428">
    <property type="component" value="Unassembled WGS sequence"/>
</dbReference>
<evidence type="ECO:0000256" key="1">
    <source>
        <dbReference type="ARBA" id="ARBA00022614"/>
    </source>
</evidence>
<dbReference type="InterPro" id="IPR001611">
    <property type="entry name" value="Leu-rich_rpt"/>
</dbReference>
<organism evidence="5 6">
    <name type="scientific">Pocillopora meandrina</name>
    <dbReference type="NCBI Taxonomy" id="46732"/>
    <lineage>
        <taxon>Eukaryota</taxon>
        <taxon>Metazoa</taxon>
        <taxon>Cnidaria</taxon>
        <taxon>Anthozoa</taxon>
        <taxon>Hexacorallia</taxon>
        <taxon>Scleractinia</taxon>
        <taxon>Astrocoeniina</taxon>
        <taxon>Pocilloporidae</taxon>
        <taxon>Pocillopora</taxon>
    </lineage>
</organism>
<reference evidence="5 6" key="1">
    <citation type="submission" date="2022-05" db="EMBL/GenBank/DDBJ databases">
        <authorList>
            <consortium name="Genoscope - CEA"/>
            <person name="William W."/>
        </authorList>
    </citation>
    <scope>NUCLEOTIDE SEQUENCE [LARGE SCALE GENOMIC DNA]</scope>
</reference>
<dbReference type="PANTHER" id="PTHR48051:SF1">
    <property type="entry name" value="RAS SUPPRESSOR PROTEIN 1"/>
    <property type="match status" value="1"/>
</dbReference>
<dbReference type="InterPro" id="IPR003591">
    <property type="entry name" value="Leu-rich_rpt_typical-subtyp"/>
</dbReference>
<keyword evidence="6" id="KW-1185">Reference proteome</keyword>
<name>A0AAU9WCM1_9CNID</name>
<dbReference type="EMBL" id="CALNXJ010000010">
    <property type="protein sequence ID" value="CAH3106123.1"/>
    <property type="molecule type" value="Genomic_DNA"/>
</dbReference>
<keyword evidence="1" id="KW-0433">Leucine-rich repeat</keyword>
<feature type="domain" description="Disease resistance R13L4/SHOC-2-like LRR" evidence="4">
    <location>
        <begin position="327"/>
        <end position="407"/>
    </location>
</feature>
<keyword evidence="2" id="KW-0677">Repeat</keyword>
<accession>A0AAU9WCM1</accession>
<dbReference type="Pfam" id="PF23598">
    <property type="entry name" value="LRR_14"/>
    <property type="match status" value="1"/>
</dbReference>
<dbReference type="SMART" id="SM00364">
    <property type="entry name" value="LRR_BAC"/>
    <property type="match status" value="13"/>
</dbReference>
<dbReference type="PROSITE" id="PS51450">
    <property type="entry name" value="LRR"/>
    <property type="match status" value="4"/>
</dbReference>
<evidence type="ECO:0000256" key="3">
    <source>
        <dbReference type="SAM" id="MobiDB-lite"/>
    </source>
</evidence>
<comment type="caution">
    <text evidence="5">The sequence shown here is derived from an EMBL/GenBank/DDBJ whole genome shotgun (WGS) entry which is preliminary data.</text>
</comment>
<gene>
    <name evidence="5" type="ORF">PMEA_00001336</name>
</gene>
<dbReference type="Gene3D" id="3.80.10.10">
    <property type="entry name" value="Ribonuclease Inhibitor"/>
    <property type="match status" value="4"/>
</dbReference>
<evidence type="ECO:0000313" key="5">
    <source>
        <dbReference type="EMBL" id="CAH3106123.1"/>
    </source>
</evidence>
<sequence length="746" mass="84535">MEKAKNVLERVVLNGDPNLDLSSLDLDSLPCDILSKTLRHVTILNVDYNDLKYLPNEISVLFSLKELSATGNQLKELPYAMVELKKLESLHLNENCLHEVPAFLAQLQHLQILDAIGNGIESWKEGLAECLLELRLDENNLTTLPESFSRMRNLKVMELGDNNLTSLPEDMGALSKLEILNLSHNNLSNLPHSLGDLLNLKMFDLSGNKIENLPEKFHSANTIENLFIDNNYLKSLPAWFGQLSHIKNLGIADNELSGNPLPDSFGTASGKTLKTLDLSANNISNLPETIGDLKKLEKLKLGSTICELERRAFQNGNWLLTLPSSFGWMLNLQKLHLDENQLVELPENFGYLENLEWVDFGQNRLQRLPPSFCSLSKLWYLQLSQNYLKTLPDDFGNLTSLIELRLNNNYLTELPSSFANLTRLQTLDLFHNELTKIPKELLNLKMLLRLDLDKNKFKLKAWKVPKLTKQVKYPDRDPSLKEDWRGKVREDYIDTGEVKTIEILNDVNDTGEDDSDEDDVDGLSYSEAALEYAMKRSLSIWKSHEGPDEREVHDREQTTRGLIPKFPSKYQPQETETIVELSKTIYNEIFKDADDLSENESNMRSLAQLEDHADTKNVSINNLSNGALLEGPQQDGPQSRGSLSDGPLPSALDTVEDWDKEIEDSLAYNLVLETFKQRSYNKVNFQNQLQNLLYSYPPASQAFTKTANYESAVYSFPAPHLCSDQVSCSLDAGQFDDADEEVLAKL</sequence>
<dbReference type="AlphaFoldDB" id="A0AAU9WCM1"/>